<feature type="active site" description="Nucleophile" evidence="5">
    <location>
        <position position="406"/>
    </location>
</feature>
<dbReference type="OrthoDB" id="9810297at2"/>
<feature type="binding site" evidence="5">
    <location>
        <position position="309"/>
    </location>
    <ligand>
        <name>S-adenosyl-L-methionine</name>
        <dbReference type="ChEBI" id="CHEBI:59789"/>
    </ligand>
</feature>
<accession>Q12KV4</accession>
<dbReference type="EMBL" id="CP000302">
    <property type="protein sequence ID" value="ABE55922.1"/>
    <property type="molecule type" value="Genomic_DNA"/>
</dbReference>
<dbReference type="PANTHER" id="PTHR22807:SF61">
    <property type="entry name" value="NOL1_NOP2_SUN FAMILY PROTEIN _ ANTITERMINATION NUSB DOMAIN-CONTAINING PROTEIN"/>
    <property type="match status" value="1"/>
</dbReference>
<evidence type="ECO:0000256" key="3">
    <source>
        <dbReference type="ARBA" id="ARBA00022691"/>
    </source>
</evidence>
<feature type="domain" description="SAM-dependent MTase RsmB/NOP-type" evidence="6">
    <location>
        <begin position="186"/>
        <end position="464"/>
    </location>
</feature>
<dbReference type="KEGG" id="sdn:Sden_2643"/>
<evidence type="ECO:0000313" key="7">
    <source>
        <dbReference type="EMBL" id="ABE55922.1"/>
    </source>
</evidence>
<dbReference type="PROSITE" id="PS51686">
    <property type="entry name" value="SAM_MT_RSMB_NOP"/>
    <property type="match status" value="1"/>
</dbReference>
<evidence type="ECO:0000259" key="6">
    <source>
        <dbReference type="PROSITE" id="PS51686"/>
    </source>
</evidence>
<keyword evidence="3 5" id="KW-0949">S-adenosyl-L-methionine</keyword>
<dbReference type="InterPro" id="IPR023267">
    <property type="entry name" value="RCMT"/>
</dbReference>
<dbReference type="PANTHER" id="PTHR22807">
    <property type="entry name" value="NOP2 YEAST -RELATED NOL1/NOP2/FMU SUN DOMAIN-CONTAINING"/>
    <property type="match status" value="1"/>
</dbReference>
<dbReference type="SUPFAM" id="SSF53335">
    <property type="entry name" value="S-adenosyl-L-methionine-dependent methyltransferases"/>
    <property type="match status" value="1"/>
</dbReference>
<dbReference type="PRINTS" id="PR02008">
    <property type="entry name" value="RCMTFAMILY"/>
</dbReference>
<dbReference type="GO" id="GO:0070475">
    <property type="term" value="P:rRNA base methylation"/>
    <property type="evidence" value="ECO:0007669"/>
    <property type="project" value="TreeGrafter"/>
</dbReference>
<organism evidence="7 8">
    <name type="scientific">Shewanella denitrificans (strain OS217 / ATCC BAA-1090 / DSM 15013)</name>
    <dbReference type="NCBI Taxonomy" id="318161"/>
    <lineage>
        <taxon>Bacteria</taxon>
        <taxon>Pseudomonadati</taxon>
        <taxon>Pseudomonadota</taxon>
        <taxon>Gammaproteobacteria</taxon>
        <taxon>Alteromonadales</taxon>
        <taxon>Shewanellaceae</taxon>
        <taxon>Shewanella</taxon>
    </lineage>
</organism>
<dbReference type="InterPro" id="IPR049560">
    <property type="entry name" value="MeTrfase_RsmB-F_NOP2_cat"/>
</dbReference>
<dbReference type="RefSeq" id="WP_011497073.1">
    <property type="nucleotide sequence ID" value="NC_007954.1"/>
</dbReference>
<name>Q12KV4_SHEDO</name>
<dbReference type="GO" id="GO:0009383">
    <property type="term" value="F:rRNA (cytosine-C5-)-methyltransferase activity"/>
    <property type="evidence" value="ECO:0007669"/>
    <property type="project" value="TreeGrafter"/>
</dbReference>
<dbReference type="eggNOG" id="COG0144">
    <property type="taxonomic scope" value="Bacteria"/>
</dbReference>
<keyword evidence="8" id="KW-1185">Reference proteome</keyword>
<dbReference type="Pfam" id="PF22458">
    <property type="entry name" value="RsmF-B_ferredox"/>
    <property type="match status" value="1"/>
</dbReference>
<dbReference type="Proteomes" id="UP000001982">
    <property type="component" value="Chromosome"/>
</dbReference>
<dbReference type="Gene3D" id="3.40.50.150">
    <property type="entry name" value="Vaccinia Virus protein VP39"/>
    <property type="match status" value="1"/>
</dbReference>
<feature type="binding site" evidence="5">
    <location>
        <position position="353"/>
    </location>
    <ligand>
        <name>S-adenosyl-L-methionine</name>
        <dbReference type="ChEBI" id="CHEBI:59789"/>
    </ligand>
</feature>
<dbReference type="GO" id="GO:0005829">
    <property type="term" value="C:cytosol"/>
    <property type="evidence" value="ECO:0007669"/>
    <property type="project" value="TreeGrafter"/>
</dbReference>
<keyword evidence="2 5" id="KW-0808">Transferase</keyword>
<evidence type="ECO:0000256" key="2">
    <source>
        <dbReference type="ARBA" id="ARBA00022679"/>
    </source>
</evidence>
<dbReference type="GO" id="GO:0003723">
    <property type="term" value="F:RNA binding"/>
    <property type="evidence" value="ECO:0007669"/>
    <property type="project" value="UniProtKB-UniRule"/>
</dbReference>
<proteinExistence type="inferred from homology"/>
<comment type="similarity">
    <text evidence="5">Belongs to the class I-like SAM-binding methyltransferase superfamily. RsmB/NOP family.</text>
</comment>
<comment type="caution">
    <text evidence="5">Lacks conserved residue(s) required for the propagation of feature annotation.</text>
</comment>
<evidence type="ECO:0000256" key="5">
    <source>
        <dbReference type="PROSITE-ProRule" id="PRU01023"/>
    </source>
</evidence>
<dbReference type="STRING" id="318161.Sden_2643"/>
<evidence type="ECO:0000256" key="1">
    <source>
        <dbReference type="ARBA" id="ARBA00022603"/>
    </source>
</evidence>
<evidence type="ECO:0000256" key="4">
    <source>
        <dbReference type="ARBA" id="ARBA00022884"/>
    </source>
</evidence>
<dbReference type="InterPro" id="IPR054728">
    <property type="entry name" value="RsmB-like_ferredoxin"/>
</dbReference>
<keyword evidence="1 5" id="KW-0489">Methyltransferase</keyword>
<dbReference type="AlphaFoldDB" id="Q12KV4"/>
<dbReference type="Pfam" id="PF01189">
    <property type="entry name" value="Methyltr_RsmB-F"/>
    <property type="match status" value="1"/>
</dbReference>
<reference evidence="7 8" key="1">
    <citation type="submission" date="2006-03" db="EMBL/GenBank/DDBJ databases">
        <title>Complete sequence of Shewanella denitrificans OS217.</title>
        <authorList>
            <consortium name="US DOE Joint Genome Institute"/>
            <person name="Copeland A."/>
            <person name="Lucas S."/>
            <person name="Lapidus A."/>
            <person name="Barry K."/>
            <person name="Detter J.C."/>
            <person name="Glavina del Rio T."/>
            <person name="Hammon N."/>
            <person name="Israni S."/>
            <person name="Dalin E."/>
            <person name="Tice H."/>
            <person name="Pitluck S."/>
            <person name="Brettin T."/>
            <person name="Bruce D."/>
            <person name="Han C."/>
            <person name="Tapia R."/>
            <person name="Gilna P."/>
            <person name="Kiss H."/>
            <person name="Schmutz J."/>
            <person name="Larimer F."/>
            <person name="Land M."/>
            <person name="Hauser L."/>
            <person name="Kyrpides N."/>
            <person name="Lykidis A."/>
            <person name="Richardson P."/>
        </authorList>
    </citation>
    <scope>NUCLEOTIDE SEQUENCE [LARGE SCALE GENOMIC DNA]</scope>
    <source>
        <strain evidence="8">OS217 / ATCC BAA-1090 / DSM 15013</strain>
    </source>
</reference>
<dbReference type="InterPro" id="IPR001678">
    <property type="entry name" value="MeTrfase_RsmB-F_NOP2_dom"/>
</dbReference>
<gene>
    <name evidence="7" type="ordered locus">Sden_2643</name>
</gene>
<dbReference type="HOGENOM" id="CLU_005316_0_2_6"/>
<sequence>MTQQALAPMLPSFDPKHTELDSLNGTQKRALSYAGTIHRLFTLVLISKQPADRVLGQYFRENKKHGSKDRRIIRETLFGLFRWWGWGQQLLSKEIQAEANIWYSLLSSTALLEQHAWQDIRSAWQAFAALDSQLIHESEQLLTQGVSVTHKLKAFSSLTGVNEAKVDDLLPLWFWQHCKLDEAAKLPLIEAMSSRPPLWLRVQKHSRTAVIAELANTEITAEASEYFSDALSLGYQSINLNEVSLYKQGHLEVQDLGSQVIGQICQPKADEHWWDTCSGAGGKTLQLRSLMYQQANSSNGESGSITSSDIRSNALEELKKRAARAGFDGISIAKWNSDALPVEANAFDGVLVDAPCSCTGTWRRNPDMRWLDTASAIEDKPALQLDILTRSSKAVKAGGQLVYATCSLADAENQAVVNDFLANNSEFELLEIEHPFNGETTKMLTVWPQDANSDGMFVAKMVKR</sequence>
<dbReference type="InterPro" id="IPR029063">
    <property type="entry name" value="SAM-dependent_MTases_sf"/>
</dbReference>
<evidence type="ECO:0000313" key="8">
    <source>
        <dbReference type="Proteomes" id="UP000001982"/>
    </source>
</evidence>
<keyword evidence="4 5" id="KW-0694">RNA-binding</keyword>
<protein>
    <submittedName>
        <fullName evidence="7">Fmu (Sun)</fullName>
    </submittedName>
</protein>